<dbReference type="SUPFAM" id="SSF56281">
    <property type="entry name" value="Metallo-hydrolase/oxidoreductase"/>
    <property type="match status" value="1"/>
</dbReference>
<comment type="caution">
    <text evidence="4">The sequence shown here is derived from an EMBL/GenBank/DDBJ whole genome shotgun (WGS) entry which is preliminary data.</text>
</comment>
<evidence type="ECO:0000259" key="3">
    <source>
        <dbReference type="SMART" id="SM00849"/>
    </source>
</evidence>
<dbReference type="InterPro" id="IPR011108">
    <property type="entry name" value="RMMBL"/>
</dbReference>
<evidence type="ECO:0000313" key="4">
    <source>
        <dbReference type="EMBL" id="KUO97326.1"/>
    </source>
</evidence>
<gene>
    <name evidence="4" type="ORF">ATW55_04585</name>
</gene>
<feature type="domain" description="Metallo-beta-lactamase" evidence="3">
    <location>
        <begin position="15"/>
        <end position="228"/>
    </location>
</feature>
<proteinExistence type="predicted"/>
<dbReference type="Gene3D" id="3.60.15.10">
    <property type="entry name" value="Ribonuclease Z/Hydroxyacylglutathione hydrolase-like"/>
    <property type="match status" value="1"/>
</dbReference>
<sequence length="441" mass="49744">MGTKFAFYGGCTTIGGTIIELAHDGYRLIFDLGRAVSRKMPTIQGEKPQDVIPRLLEMGELPDIEGLFCEAKDQDRIAKQTLVAISHAHLDHMALLPLLRHDIPVLVSKDTKRMLESLDEIAKGPGNPLQYLAIEDKELYIFGPFVIRFQPVDHDIPGASAIFIETPDGRFVYSGDLRLHGNHAKRTRAFVDAAHQFAPDLLWIEGTRALSDDLPEMIPERELVAPMVEAIRGTNSGVYFSFYPRNPERIESLKRAAGATGRKLCLLSSSAYLYSQFGGDLTEISLFQGRTTEVVDERIAWFSNMQLPVVTSEEVRNSEELFMIEMPFETLGELSKIQPREGGVYIHSNGHPLGPYDEDWSSFQEQLQLHRLAYRPIGSSGHASREEILSMIETISPHLFMPIHTHHPERFDVKQVQRVLPEVGVQYDVGDLLQKKPVKRF</sequence>
<dbReference type="InterPro" id="IPR036866">
    <property type="entry name" value="RibonucZ/Hydroxyglut_hydro"/>
</dbReference>
<evidence type="ECO:0000256" key="1">
    <source>
        <dbReference type="ARBA" id="ARBA00022839"/>
    </source>
</evidence>
<keyword evidence="2" id="KW-0694">RNA-binding</keyword>
<dbReference type="Pfam" id="PF07521">
    <property type="entry name" value="RMMBL"/>
    <property type="match status" value="1"/>
</dbReference>
<dbReference type="PANTHER" id="PTHR43694">
    <property type="entry name" value="RIBONUCLEASE J"/>
    <property type="match status" value="1"/>
</dbReference>
<dbReference type="Proteomes" id="UP000053557">
    <property type="component" value="Unassembled WGS sequence"/>
</dbReference>
<evidence type="ECO:0000256" key="2">
    <source>
        <dbReference type="ARBA" id="ARBA00022884"/>
    </source>
</evidence>
<evidence type="ECO:0000313" key="5">
    <source>
        <dbReference type="Proteomes" id="UP000053557"/>
    </source>
</evidence>
<dbReference type="RefSeq" id="WP_067711118.1">
    <property type="nucleotide sequence ID" value="NZ_LPVJ01000002.1"/>
</dbReference>
<dbReference type="GO" id="GO:0004527">
    <property type="term" value="F:exonuclease activity"/>
    <property type="evidence" value="ECO:0007669"/>
    <property type="project" value="UniProtKB-KW"/>
</dbReference>
<keyword evidence="1" id="KW-0269">Exonuclease</keyword>
<dbReference type="AlphaFoldDB" id="A0A124IWG7"/>
<dbReference type="Gene3D" id="3.40.50.10710">
    <property type="entry name" value="Metallo-hydrolase/oxidoreductase"/>
    <property type="match status" value="1"/>
</dbReference>
<reference evidence="4 5" key="1">
    <citation type="submission" date="2015-12" db="EMBL/GenBank/DDBJ databases">
        <title>Draft genome sequence of Acidibacillus ferrooxidans ITV001, isolated from a chalcopyrite acid mine drainage site in Brazil.</title>
        <authorList>
            <person name="Dall'Agnol H."/>
            <person name="Nancucheo I."/>
            <person name="Johnson B."/>
            <person name="Oliveira R."/>
            <person name="Leite L."/>
            <person name="Pylro V."/>
            <person name="Nunes G.L."/>
            <person name="Tzotzos G."/>
            <person name="Fernandes G.R."/>
            <person name="Dutra J."/>
            <person name="Orellana S.C."/>
            <person name="Oliveira G."/>
        </authorList>
    </citation>
    <scope>NUCLEOTIDE SEQUENCE [LARGE SCALE GENOMIC DNA]</scope>
    <source>
        <strain evidence="5">ITV01</strain>
    </source>
</reference>
<keyword evidence="5" id="KW-1185">Reference proteome</keyword>
<dbReference type="OrthoDB" id="9803916at2"/>
<keyword evidence="1" id="KW-0378">Hydrolase</keyword>
<organism evidence="4 5">
    <name type="scientific">Ferroacidibacillus organovorans</name>
    <dbReference type="NCBI Taxonomy" id="1765683"/>
    <lineage>
        <taxon>Bacteria</taxon>
        <taxon>Bacillati</taxon>
        <taxon>Bacillota</taxon>
        <taxon>Bacilli</taxon>
        <taxon>Bacillales</taxon>
        <taxon>Alicyclobacillaceae</taxon>
        <taxon>Ferroacidibacillus</taxon>
    </lineage>
</organism>
<dbReference type="InterPro" id="IPR001279">
    <property type="entry name" value="Metallo-B-lactamas"/>
</dbReference>
<dbReference type="GO" id="GO:0003723">
    <property type="term" value="F:RNA binding"/>
    <property type="evidence" value="ECO:0007669"/>
    <property type="project" value="UniProtKB-KW"/>
</dbReference>
<dbReference type="PANTHER" id="PTHR43694:SF1">
    <property type="entry name" value="RIBONUCLEASE J"/>
    <property type="match status" value="1"/>
</dbReference>
<dbReference type="Pfam" id="PF00753">
    <property type="entry name" value="Lactamase_B"/>
    <property type="match status" value="1"/>
</dbReference>
<dbReference type="EMBL" id="LPVJ01000002">
    <property type="protein sequence ID" value="KUO97326.1"/>
    <property type="molecule type" value="Genomic_DNA"/>
</dbReference>
<protein>
    <recommendedName>
        <fullName evidence="3">Metallo-beta-lactamase domain-containing protein</fullName>
    </recommendedName>
</protein>
<dbReference type="SMART" id="SM00849">
    <property type="entry name" value="Lactamase_B"/>
    <property type="match status" value="1"/>
</dbReference>
<dbReference type="InterPro" id="IPR042173">
    <property type="entry name" value="RNase_J_2"/>
</dbReference>
<keyword evidence="1" id="KW-0540">Nuclease</keyword>
<accession>A0A124IWG7</accession>
<name>A0A124IWG7_9BACL</name>